<protein>
    <recommendedName>
        <fullName evidence="2">Phytocyanin domain-containing protein</fullName>
    </recommendedName>
</protein>
<dbReference type="OrthoDB" id="2015640at2759"/>
<dbReference type="SUPFAM" id="SSF49503">
    <property type="entry name" value="Cupredoxins"/>
    <property type="match status" value="1"/>
</dbReference>
<proteinExistence type="predicted"/>
<evidence type="ECO:0000313" key="4">
    <source>
        <dbReference type="Proteomes" id="UP000324897"/>
    </source>
</evidence>
<dbReference type="AlphaFoldDB" id="A0A5J9UG96"/>
<name>A0A5J9UG96_9POAL</name>
<evidence type="ECO:0000313" key="3">
    <source>
        <dbReference type="EMBL" id="TVU22775.1"/>
    </source>
</evidence>
<dbReference type="PANTHER" id="PTHR33021:SF185">
    <property type="entry name" value="EARLY NODULIN-LIKE PROTEIN 3-RELATED"/>
    <property type="match status" value="1"/>
</dbReference>
<dbReference type="InterPro" id="IPR008972">
    <property type="entry name" value="Cupredoxin"/>
</dbReference>
<dbReference type="GO" id="GO:0005886">
    <property type="term" value="C:plasma membrane"/>
    <property type="evidence" value="ECO:0007669"/>
    <property type="project" value="TreeGrafter"/>
</dbReference>
<feature type="domain" description="Phytocyanin" evidence="2">
    <location>
        <begin position="25"/>
        <end position="112"/>
    </location>
</feature>
<dbReference type="Pfam" id="PF02298">
    <property type="entry name" value="Cu_bind_like"/>
    <property type="match status" value="1"/>
</dbReference>
<accession>A0A5J9UG96</accession>
<dbReference type="Proteomes" id="UP000324897">
    <property type="component" value="Unassembled WGS sequence"/>
</dbReference>
<comment type="caution">
    <text evidence="3">The sequence shown here is derived from an EMBL/GenBank/DDBJ whole genome shotgun (WGS) entry which is preliminary data.</text>
</comment>
<evidence type="ECO:0000259" key="2">
    <source>
        <dbReference type="PROSITE" id="PS51485"/>
    </source>
</evidence>
<dbReference type="PROSITE" id="PS51485">
    <property type="entry name" value="PHYTOCYANIN"/>
    <property type="match status" value="1"/>
</dbReference>
<evidence type="ECO:0000256" key="1">
    <source>
        <dbReference type="SAM" id="SignalP"/>
    </source>
</evidence>
<dbReference type="InterPro" id="IPR039391">
    <property type="entry name" value="Phytocyanin-like"/>
</dbReference>
<keyword evidence="1" id="KW-0732">Signal</keyword>
<dbReference type="Gramene" id="TVU22775">
    <property type="protein sequence ID" value="TVU22775"/>
    <property type="gene ID" value="EJB05_32493"/>
</dbReference>
<dbReference type="EMBL" id="RWGY01000026">
    <property type="protein sequence ID" value="TVU22775.1"/>
    <property type="molecule type" value="Genomic_DNA"/>
</dbReference>
<dbReference type="GO" id="GO:0009055">
    <property type="term" value="F:electron transfer activity"/>
    <property type="evidence" value="ECO:0007669"/>
    <property type="project" value="InterPro"/>
</dbReference>
<reference evidence="3 4" key="1">
    <citation type="journal article" date="2019" name="Sci. Rep.">
        <title>A high-quality genome of Eragrostis curvula grass provides insights into Poaceae evolution and supports new strategies to enhance forage quality.</title>
        <authorList>
            <person name="Carballo J."/>
            <person name="Santos B.A.C.M."/>
            <person name="Zappacosta D."/>
            <person name="Garbus I."/>
            <person name="Selva J.P."/>
            <person name="Gallo C.A."/>
            <person name="Diaz A."/>
            <person name="Albertini E."/>
            <person name="Caccamo M."/>
            <person name="Echenique V."/>
        </authorList>
    </citation>
    <scope>NUCLEOTIDE SEQUENCE [LARGE SCALE GENOMIC DNA]</scope>
    <source>
        <strain evidence="4">cv. Victoria</strain>
        <tissue evidence="3">Leaf</tissue>
    </source>
</reference>
<feature type="chain" id="PRO_5023828054" description="Phytocyanin domain-containing protein" evidence="1">
    <location>
        <begin position="23"/>
        <end position="112"/>
    </location>
</feature>
<feature type="non-terminal residue" evidence="3">
    <location>
        <position position="1"/>
    </location>
</feature>
<dbReference type="PANTHER" id="PTHR33021">
    <property type="entry name" value="BLUE COPPER PROTEIN"/>
    <property type="match status" value="1"/>
</dbReference>
<feature type="signal peptide" evidence="1">
    <location>
        <begin position="1"/>
        <end position="22"/>
    </location>
</feature>
<dbReference type="InterPro" id="IPR003245">
    <property type="entry name" value="Phytocyanin_dom"/>
</dbReference>
<keyword evidence="4" id="KW-1185">Reference proteome</keyword>
<sequence length="112" mass="12372">MASPLGVITLSLLLVLLTASSGAGMDYDVGGGRNGWTKNPAMPLKFQINDTLEFKCDKNVDAVLRVNQSHYNACNTTEPLLRLDVGHPRFVFRVSDFYYFISADARRCRDGG</sequence>
<gene>
    <name evidence="3" type="ORF">EJB05_32493</name>
</gene>
<organism evidence="3 4">
    <name type="scientific">Eragrostis curvula</name>
    <name type="common">weeping love grass</name>
    <dbReference type="NCBI Taxonomy" id="38414"/>
    <lineage>
        <taxon>Eukaryota</taxon>
        <taxon>Viridiplantae</taxon>
        <taxon>Streptophyta</taxon>
        <taxon>Embryophyta</taxon>
        <taxon>Tracheophyta</taxon>
        <taxon>Spermatophyta</taxon>
        <taxon>Magnoliopsida</taxon>
        <taxon>Liliopsida</taxon>
        <taxon>Poales</taxon>
        <taxon>Poaceae</taxon>
        <taxon>PACMAD clade</taxon>
        <taxon>Chloridoideae</taxon>
        <taxon>Eragrostideae</taxon>
        <taxon>Eragrostidinae</taxon>
        <taxon>Eragrostis</taxon>
    </lineage>
</organism>
<dbReference type="Gene3D" id="2.60.40.420">
    <property type="entry name" value="Cupredoxins - blue copper proteins"/>
    <property type="match status" value="1"/>
</dbReference>